<accession>A0A0F9CSY0</accession>
<gene>
    <name evidence="1" type="ORF">LCGC14_2630080</name>
</gene>
<evidence type="ECO:0000313" key="1">
    <source>
        <dbReference type="EMBL" id="KKK99701.1"/>
    </source>
</evidence>
<organism evidence="1">
    <name type="scientific">marine sediment metagenome</name>
    <dbReference type="NCBI Taxonomy" id="412755"/>
    <lineage>
        <taxon>unclassified sequences</taxon>
        <taxon>metagenomes</taxon>
        <taxon>ecological metagenomes</taxon>
    </lineage>
</organism>
<sequence>MAQEVVQRWAFSTDPFGEPSVISANNADAVWSRGHINSTFQKSSTGWLANLYGGIQTNDDWAAVYIPVNEMKLPSFASAKWTYFMTSTQTMGVNIVIWAHDPTDLDKRAEITQLGGHADLEKGAGWNAFEFKNSTGGMFYYGENISGSGLTAGTQYTWLEFLTDAVFKTWKIYRISIEYGWEAAGTFADVWVGEIILDGKTIPLRPDSGGTGRIGRRHFTVASGDLTGTLAPKTPFRLLSVDLHVTAAPNAGEAFTITKDAGQGVLYDTLIYSNDIGTAAVTSLYQTFEGIESFGADDELDIFHTNSQDDDYGVTLTYQTVF</sequence>
<protein>
    <submittedName>
        <fullName evidence="1">Uncharacterized protein</fullName>
    </submittedName>
</protein>
<comment type="caution">
    <text evidence="1">The sequence shown here is derived from an EMBL/GenBank/DDBJ whole genome shotgun (WGS) entry which is preliminary data.</text>
</comment>
<name>A0A0F9CSY0_9ZZZZ</name>
<reference evidence="1" key="1">
    <citation type="journal article" date="2015" name="Nature">
        <title>Complex archaea that bridge the gap between prokaryotes and eukaryotes.</title>
        <authorList>
            <person name="Spang A."/>
            <person name="Saw J.H."/>
            <person name="Jorgensen S.L."/>
            <person name="Zaremba-Niedzwiedzka K."/>
            <person name="Martijn J."/>
            <person name="Lind A.E."/>
            <person name="van Eijk R."/>
            <person name="Schleper C."/>
            <person name="Guy L."/>
            <person name="Ettema T.J."/>
        </authorList>
    </citation>
    <scope>NUCLEOTIDE SEQUENCE</scope>
</reference>
<proteinExistence type="predicted"/>
<dbReference type="EMBL" id="LAZR01045089">
    <property type="protein sequence ID" value="KKK99701.1"/>
    <property type="molecule type" value="Genomic_DNA"/>
</dbReference>
<dbReference type="AlphaFoldDB" id="A0A0F9CSY0"/>